<protein>
    <submittedName>
        <fullName evidence="2">Uncharacterized protein</fullName>
    </submittedName>
</protein>
<organism evidence="2 3">
    <name type="scientific">Alligator mississippiensis</name>
    <name type="common">American alligator</name>
    <dbReference type="NCBI Taxonomy" id="8496"/>
    <lineage>
        <taxon>Eukaryota</taxon>
        <taxon>Metazoa</taxon>
        <taxon>Chordata</taxon>
        <taxon>Craniata</taxon>
        <taxon>Vertebrata</taxon>
        <taxon>Euteleostomi</taxon>
        <taxon>Archelosauria</taxon>
        <taxon>Archosauria</taxon>
        <taxon>Crocodylia</taxon>
        <taxon>Alligatoridae</taxon>
        <taxon>Alligatorinae</taxon>
        <taxon>Alligator</taxon>
    </lineage>
</organism>
<feature type="region of interest" description="Disordered" evidence="1">
    <location>
        <begin position="1"/>
        <end position="33"/>
    </location>
</feature>
<proteinExistence type="predicted"/>
<keyword evidence="3" id="KW-1185">Reference proteome</keyword>
<dbReference type="AlphaFoldDB" id="A0A151N1U5"/>
<dbReference type="EMBL" id="AKHW03004154">
    <property type="protein sequence ID" value="KYO30730.1"/>
    <property type="molecule type" value="Genomic_DNA"/>
</dbReference>
<name>A0A151N1U5_ALLMI</name>
<accession>A0A151N1U5</accession>
<evidence type="ECO:0000256" key="1">
    <source>
        <dbReference type="SAM" id="MobiDB-lite"/>
    </source>
</evidence>
<evidence type="ECO:0000313" key="3">
    <source>
        <dbReference type="Proteomes" id="UP000050525"/>
    </source>
</evidence>
<evidence type="ECO:0000313" key="2">
    <source>
        <dbReference type="EMBL" id="KYO30730.1"/>
    </source>
</evidence>
<sequence>MRGGDSDPILATMGKPGANRGRTGPVSESEGEILQRECDSSFIERRANLVPRQFLGPAPKGIFLQFVLPQGTA</sequence>
<gene>
    <name evidence="2" type="ORF">Y1Q_0008342</name>
</gene>
<dbReference type="Proteomes" id="UP000050525">
    <property type="component" value="Unassembled WGS sequence"/>
</dbReference>
<reference evidence="2 3" key="1">
    <citation type="journal article" date="2012" name="Genome Biol.">
        <title>Sequencing three crocodilian genomes to illuminate the evolution of archosaurs and amniotes.</title>
        <authorList>
            <person name="St John J.A."/>
            <person name="Braun E.L."/>
            <person name="Isberg S.R."/>
            <person name="Miles L.G."/>
            <person name="Chong A.Y."/>
            <person name="Gongora J."/>
            <person name="Dalzell P."/>
            <person name="Moran C."/>
            <person name="Bed'hom B."/>
            <person name="Abzhanov A."/>
            <person name="Burgess S.C."/>
            <person name="Cooksey A.M."/>
            <person name="Castoe T.A."/>
            <person name="Crawford N.G."/>
            <person name="Densmore L.D."/>
            <person name="Drew J.C."/>
            <person name="Edwards S.V."/>
            <person name="Faircloth B.C."/>
            <person name="Fujita M.K."/>
            <person name="Greenwold M.J."/>
            <person name="Hoffmann F.G."/>
            <person name="Howard J.M."/>
            <person name="Iguchi T."/>
            <person name="Janes D.E."/>
            <person name="Khan S.Y."/>
            <person name="Kohno S."/>
            <person name="de Koning A.J."/>
            <person name="Lance S.L."/>
            <person name="McCarthy F.M."/>
            <person name="McCormack J.E."/>
            <person name="Merchant M.E."/>
            <person name="Peterson D.G."/>
            <person name="Pollock D.D."/>
            <person name="Pourmand N."/>
            <person name="Raney B.J."/>
            <person name="Roessler K.A."/>
            <person name="Sanford J.R."/>
            <person name="Sawyer R.H."/>
            <person name="Schmidt C.J."/>
            <person name="Triplett E.W."/>
            <person name="Tuberville T.D."/>
            <person name="Venegas-Anaya M."/>
            <person name="Howard J.T."/>
            <person name="Jarvis E.D."/>
            <person name="Guillette L.J.Jr."/>
            <person name="Glenn T.C."/>
            <person name="Green R.E."/>
            <person name="Ray D.A."/>
        </authorList>
    </citation>
    <scope>NUCLEOTIDE SEQUENCE [LARGE SCALE GENOMIC DNA]</scope>
    <source>
        <strain evidence="2">KSC_2009_1</strain>
    </source>
</reference>
<comment type="caution">
    <text evidence="2">The sequence shown here is derived from an EMBL/GenBank/DDBJ whole genome shotgun (WGS) entry which is preliminary data.</text>
</comment>